<feature type="region of interest" description="Disordered" evidence="1">
    <location>
        <begin position="1"/>
        <end position="144"/>
    </location>
</feature>
<name>A0ABR0KDP1_9EURO</name>
<keyword evidence="3" id="KW-1185">Reference proteome</keyword>
<organism evidence="2 3">
    <name type="scientific">Lithohypha guttulata</name>
    <dbReference type="NCBI Taxonomy" id="1690604"/>
    <lineage>
        <taxon>Eukaryota</taxon>
        <taxon>Fungi</taxon>
        <taxon>Dikarya</taxon>
        <taxon>Ascomycota</taxon>
        <taxon>Pezizomycotina</taxon>
        <taxon>Eurotiomycetes</taxon>
        <taxon>Chaetothyriomycetidae</taxon>
        <taxon>Chaetothyriales</taxon>
        <taxon>Trichomeriaceae</taxon>
        <taxon>Lithohypha</taxon>
    </lineage>
</organism>
<dbReference type="Proteomes" id="UP001345013">
    <property type="component" value="Unassembled WGS sequence"/>
</dbReference>
<evidence type="ECO:0000313" key="2">
    <source>
        <dbReference type="EMBL" id="KAK5094011.1"/>
    </source>
</evidence>
<proteinExistence type="predicted"/>
<sequence>MSDQKKDLMDIAVQAEQDLNSDRLKGGAGQGFGKKDTHGASTSTDESGIDQGADKKFSEFGASSNYGSSVSGAGNNRDIPPEEGGDIQKGTGRMTKAGDFDQGAPGEGPEDVAKRQAEAYGGDDSVRSNITNQAGGEGTGGMNK</sequence>
<gene>
    <name evidence="2" type="ORF">LTR24_003818</name>
</gene>
<evidence type="ECO:0000256" key="1">
    <source>
        <dbReference type="SAM" id="MobiDB-lite"/>
    </source>
</evidence>
<feature type="compositionally biased region" description="Polar residues" evidence="1">
    <location>
        <begin position="61"/>
        <end position="74"/>
    </location>
</feature>
<feature type="compositionally biased region" description="Gly residues" evidence="1">
    <location>
        <begin position="135"/>
        <end position="144"/>
    </location>
</feature>
<dbReference type="EMBL" id="JAVRRG010000037">
    <property type="protein sequence ID" value="KAK5094011.1"/>
    <property type="molecule type" value="Genomic_DNA"/>
</dbReference>
<accession>A0ABR0KDP1</accession>
<reference evidence="2 3" key="1">
    <citation type="submission" date="2023-08" db="EMBL/GenBank/DDBJ databases">
        <title>Black Yeasts Isolated from many extreme environments.</title>
        <authorList>
            <person name="Coleine C."/>
            <person name="Stajich J.E."/>
            <person name="Selbmann L."/>
        </authorList>
    </citation>
    <scope>NUCLEOTIDE SEQUENCE [LARGE SCALE GENOMIC DNA]</scope>
    <source>
        <strain evidence="2 3">CCFEE 5885</strain>
    </source>
</reference>
<comment type="caution">
    <text evidence="2">The sequence shown here is derived from an EMBL/GenBank/DDBJ whole genome shotgun (WGS) entry which is preliminary data.</text>
</comment>
<protein>
    <submittedName>
        <fullName evidence="2">Uncharacterized protein</fullName>
    </submittedName>
</protein>
<evidence type="ECO:0000313" key="3">
    <source>
        <dbReference type="Proteomes" id="UP001345013"/>
    </source>
</evidence>